<dbReference type="GO" id="GO:0006888">
    <property type="term" value="P:endoplasmic reticulum to Golgi vesicle-mediated transport"/>
    <property type="evidence" value="ECO:0007669"/>
    <property type="project" value="TreeGrafter"/>
</dbReference>
<dbReference type="PANTHER" id="PTHR12223:SF28">
    <property type="entry name" value="LECTIN, MANNOSE BINDING 1 LIKE"/>
    <property type="match status" value="1"/>
</dbReference>
<evidence type="ECO:0000256" key="1">
    <source>
        <dbReference type="ARBA" id="ARBA00004479"/>
    </source>
</evidence>
<sequence length="476" mass="54176">MYKNSLSKSIFSFLLLVSTFSPYFITNINSVVVQAHESSSAHHETSDALLEPIMSLPDLIKATTPPPNYELLYNAILSEGRIILTPKSTNNGAIWSKNSLDNVPNQFTIEWTFRSINYFGKTDGGISFWFIDGSNYEKLEPIDAINGGDIWKDLKFNGLLLHVDNNGPTGPEVRAILNDGTKTFKDVNQFHESDFASCLLSYQDSSVPITLRLTYDNKDDNSFLKVQVDNKLCFQTRQVSLDNTVLNNKKIKIGVTATNIDRSNINNGESFEILKLNYYPTIIDESLIPNVKTMPQPKYVTQIINKDTGEVTYKEKSIYDDKNIDMDSLYEKLDRIEGKILANDISQLYQKLEDSVELNRLQLKKIDALVSVLSAYSRNNDGSTEQSSGSITEDNFQDFIKLNENLEKILSEQERIREFTKQEKNLNINGGNNGVIHADDIMYKLTLWIIPLIVIMMVMAYYTFKIRQEIVKTKLL</sequence>
<dbReference type="GO" id="GO:0005789">
    <property type="term" value="C:endoplasmic reticulum membrane"/>
    <property type="evidence" value="ECO:0007669"/>
    <property type="project" value="TreeGrafter"/>
</dbReference>
<dbReference type="PANTHER" id="PTHR12223">
    <property type="entry name" value="VESICULAR MANNOSE-BINDING LECTIN"/>
    <property type="match status" value="1"/>
</dbReference>
<dbReference type="AlphaFoldDB" id="A0A376B6N6"/>
<evidence type="ECO:0000313" key="9">
    <source>
        <dbReference type="Proteomes" id="UP000262825"/>
    </source>
</evidence>
<keyword evidence="2 6" id="KW-0812">Transmembrane</keyword>
<evidence type="ECO:0000256" key="4">
    <source>
        <dbReference type="ARBA" id="ARBA00022989"/>
    </source>
</evidence>
<dbReference type="Pfam" id="PF03388">
    <property type="entry name" value="Lectin_leg-like"/>
    <property type="match status" value="1"/>
</dbReference>
<accession>A0A376B6N6</accession>
<name>A0A376B6N6_9ASCO</name>
<organism evidence="8 9">
    <name type="scientific">Saccharomycodes ludwigii</name>
    <dbReference type="NCBI Taxonomy" id="36035"/>
    <lineage>
        <taxon>Eukaryota</taxon>
        <taxon>Fungi</taxon>
        <taxon>Dikarya</taxon>
        <taxon>Ascomycota</taxon>
        <taxon>Saccharomycotina</taxon>
        <taxon>Saccharomycetes</taxon>
        <taxon>Saccharomycodales</taxon>
        <taxon>Saccharomycodaceae</taxon>
        <taxon>Saccharomycodes</taxon>
    </lineage>
</organism>
<dbReference type="PROSITE" id="PS51328">
    <property type="entry name" value="L_LECTIN_LIKE"/>
    <property type="match status" value="1"/>
</dbReference>
<evidence type="ECO:0000256" key="5">
    <source>
        <dbReference type="ARBA" id="ARBA00023136"/>
    </source>
</evidence>
<dbReference type="VEuPathDB" id="FungiDB:SCODWIG_02062"/>
<dbReference type="InterPro" id="IPR051136">
    <property type="entry name" value="Intracellular_Lectin-GPT"/>
</dbReference>
<keyword evidence="4 6" id="KW-1133">Transmembrane helix</keyword>
<feature type="transmembrane region" description="Helical" evidence="6">
    <location>
        <begin position="445"/>
        <end position="464"/>
    </location>
</feature>
<dbReference type="SUPFAM" id="SSF49899">
    <property type="entry name" value="Concanavalin A-like lectins/glucanases"/>
    <property type="match status" value="1"/>
</dbReference>
<comment type="subcellular location">
    <subcellularLocation>
        <location evidence="1">Membrane</location>
        <topology evidence="1">Single-pass type I membrane protein</topology>
    </subcellularLocation>
</comment>
<dbReference type="Gene3D" id="2.60.120.200">
    <property type="match status" value="1"/>
</dbReference>
<dbReference type="GO" id="GO:0005537">
    <property type="term" value="F:D-mannose binding"/>
    <property type="evidence" value="ECO:0007669"/>
    <property type="project" value="TreeGrafter"/>
</dbReference>
<evidence type="ECO:0000259" key="7">
    <source>
        <dbReference type="PROSITE" id="PS51328"/>
    </source>
</evidence>
<gene>
    <name evidence="8" type="ORF">SCODWIG_02062</name>
</gene>
<keyword evidence="9" id="KW-1185">Reference proteome</keyword>
<dbReference type="OrthoDB" id="10265193at2759"/>
<feature type="domain" description="L-type lectin-like" evidence="7">
    <location>
        <begin position="46"/>
        <end position="281"/>
    </location>
</feature>
<dbReference type="EMBL" id="UFAJ01000320">
    <property type="protein sequence ID" value="SSD60301.1"/>
    <property type="molecule type" value="Genomic_DNA"/>
</dbReference>
<protein>
    <submittedName>
        <fullName evidence="8">Related to Protein EMP47</fullName>
    </submittedName>
</protein>
<evidence type="ECO:0000256" key="2">
    <source>
        <dbReference type="ARBA" id="ARBA00022692"/>
    </source>
</evidence>
<reference evidence="9" key="1">
    <citation type="submission" date="2018-06" db="EMBL/GenBank/DDBJ databases">
        <authorList>
            <person name="Guldener U."/>
        </authorList>
    </citation>
    <scope>NUCLEOTIDE SEQUENCE [LARGE SCALE GENOMIC DNA]</scope>
    <source>
        <strain evidence="9">UTAD17</strain>
    </source>
</reference>
<keyword evidence="5 6" id="KW-0472">Membrane</keyword>
<dbReference type="InterPro" id="IPR005052">
    <property type="entry name" value="Lectin_leg"/>
</dbReference>
<proteinExistence type="predicted"/>
<dbReference type="GO" id="GO:0030134">
    <property type="term" value="C:COPII-coated ER to Golgi transport vesicle"/>
    <property type="evidence" value="ECO:0007669"/>
    <property type="project" value="TreeGrafter"/>
</dbReference>
<evidence type="ECO:0000256" key="3">
    <source>
        <dbReference type="ARBA" id="ARBA00022729"/>
    </source>
</evidence>
<keyword evidence="3" id="KW-0732">Signal</keyword>
<dbReference type="GO" id="GO:0005793">
    <property type="term" value="C:endoplasmic reticulum-Golgi intermediate compartment"/>
    <property type="evidence" value="ECO:0007669"/>
    <property type="project" value="TreeGrafter"/>
</dbReference>
<dbReference type="GO" id="GO:0000139">
    <property type="term" value="C:Golgi membrane"/>
    <property type="evidence" value="ECO:0007669"/>
    <property type="project" value="TreeGrafter"/>
</dbReference>
<dbReference type="InterPro" id="IPR013320">
    <property type="entry name" value="ConA-like_dom_sf"/>
</dbReference>
<evidence type="ECO:0000313" key="8">
    <source>
        <dbReference type="EMBL" id="SSD60301.1"/>
    </source>
</evidence>
<evidence type="ECO:0000256" key="6">
    <source>
        <dbReference type="SAM" id="Phobius"/>
    </source>
</evidence>
<dbReference type="Proteomes" id="UP000262825">
    <property type="component" value="Unassembled WGS sequence"/>
</dbReference>